<evidence type="ECO:0000259" key="8">
    <source>
        <dbReference type="PROSITE" id="PS51096"/>
    </source>
</evidence>
<evidence type="ECO:0000256" key="7">
    <source>
        <dbReference type="ARBA" id="ARBA00046577"/>
    </source>
</evidence>
<evidence type="ECO:0000256" key="5">
    <source>
        <dbReference type="ARBA" id="ARBA00020422"/>
    </source>
</evidence>
<evidence type="ECO:0000259" key="9">
    <source>
        <dbReference type="PROSITE" id="PS51350"/>
    </source>
</evidence>
<dbReference type="InterPro" id="IPR035895">
    <property type="entry name" value="HPr-like_sf"/>
</dbReference>
<dbReference type="GO" id="GO:0009401">
    <property type="term" value="P:phosphoenolpyruvate-dependent sugar phosphotransferase system"/>
    <property type="evidence" value="ECO:0007669"/>
    <property type="project" value="InterPro"/>
</dbReference>
<organism evidence="10 11">
    <name type="scientific">Flaviflexus ciconiae</name>
    <dbReference type="NCBI Taxonomy" id="2496867"/>
    <lineage>
        <taxon>Bacteria</taxon>
        <taxon>Bacillati</taxon>
        <taxon>Actinomycetota</taxon>
        <taxon>Actinomycetes</taxon>
        <taxon>Actinomycetales</taxon>
        <taxon>Actinomycetaceae</taxon>
        <taxon>Flaviflexus</taxon>
    </lineage>
</organism>
<dbReference type="GO" id="GO:0047324">
    <property type="term" value="F:phosphoenolpyruvate-glycerone phosphotransferase activity"/>
    <property type="evidence" value="ECO:0007669"/>
    <property type="project" value="UniProtKB-EC"/>
</dbReference>
<feature type="domain" description="PTS EIIA type-4" evidence="8">
    <location>
        <begin position="2"/>
        <end position="143"/>
    </location>
</feature>
<keyword evidence="6" id="KW-0808">Transferase</keyword>
<dbReference type="KEGG" id="flh:EJ997_06095"/>
<dbReference type="PRINTS" id="PR00107">
    <property type="entry name" value="PHOSPHOCPHPR"/>
</dbReference>
<accession>A0A3Q9G5Z8</accession>
<dbReference type="NCBIfam" id="TIGR01003">
    <property type="entry name" value="PTS_HPr_family"/>
    <property type="match status" value="1"/>
</dbReference>
<reference evidence="10 11" key="1">
    <citation type="submission" date="2018-12" db="EMBL/GenBank/DDBJ databases">
        <title>Complete genome sequence of Flaviflexus sp. H23T48.</title>
        <authorList>
            <person name="Bae J.-W."/>
            <person name="Lee J.-Y."/>
        </authorList>
    </citation>
    <scope>NUCLEOTIDE SEQUENCE [LARGE SCALE GENOMIC DNA]</scope>
    <source>
        <strain evidence="10 11">H23T48</strain>
    </source>
</reference>
<dbReference type="AlphaFoldDB" id="A0A3Q9G5Z8"/>
<dbReference type="PROSITE" id="PS51350">
    <property type="entry name" value="PTS_HPR_DOM"/>
    <property type="match status" value="1"/>
</dbReference>
<dbReference type="InterPro" id="IPR001020">
    <property type="entry name" value="PTS_HPr_His_P_site"/>
</dbReference>
<keyword evidence="11" id="KW-1185">Reference proteome</keyword>
<dbReference type="PROSITE" id="PS00369">
    <property type="entry name" value="PTS_HPR_HIS"/>
    <property type="match status" value="1"/>
</dbReference>
<dbReference type="InterPro" id="IPR012844">
    <property type="entry name" value="DhaM_N"/>
</dbReference>
<evidence type="ECO:0000256" key="4">
    <source>
        <dbReference type="ARBA" id="ARBA00012095"/>
    </source>
</evidence>
<dbReference type="InterPro" id="IPR039643">
    <property type="entry name" value="DhaM"/>
</dbReference>
<evidence type="ECO:0000256" key="3">
    <source>
        <dbReference type="ARBA" id="ARBA00003681"/>
    </source>
</evidence>
<dbReference type="PANTHER" id="PTHR38594">
    <property type="entry name" value="PEP-DEPENDENT DIHYDROXYACETONE KINASE, PHOSPHORYL DONOR SUBUNIT DHAM"/>
    <property type="match status" value="1"/>
</dbReference>
<comment type="subunit">
    <text evidence="7">Homodimer. The dihydroxyacetone kinase complex is composed of a homodimer of DhaM, a homodimer of DhaK and the subunit DhaL.</text>
</comment>
<dbReference type="PANTHER" id="PTHR38594:SF1">
    <property type="entry name" value="PEP-DEPENDENT DIHYDROXYACETONE KINASE, PHOSPHORYL DONOR SUBUNIT DHAM"/>
    <property type="match status" value="1"/>
</dbReference>
<dbReference type="InterPro" id="IPR000032">
    <property type="entry name" value="HPr-like"/>
</dbReference>
<dbReference type="PROSITE" id="PS51096">
    <property type="entry name" value="PTS_EIIA_TYPE_4"/>
    <property type="match status" value="1"/>
</dbReference>
<proteinExistence type="predicted"/>
<evidence type="ECO:0000313" key="10">
    <source>
        <dbReference type="EMBL" id="AZQ78170.1"/>
    </source>
</evidence>
<evidence type="ECO:0000256" key="2">
    <source>
        <dbReference type="ARBA" id="ARBA00002788"/>
    </source>
</evidence>
<dbReference type="Pfam" id="PF03610">
    <property type="entry name" value="EIIA-man"/>
    <property type="match status" value="1"/>
</dbReference>
<evidence type="ECO:0000256" key="1">
    <source>
        <dbReference type="ARBA" id="ARBA00001113"/>
    </source>
</evidence>
<comment type="function">
    <text evidence="2">Component of the dihydroxyacetone kinase complex, which is responsible for the phosphoenolpyruvate (PEP)-dependent phosphorylation of dihydroxyacetone. DhaM serves as the phosphoryl donor. Is phosphorylated by phosphoenolpyruvate in an EI- and HPr-dependent reaction, and a phosphorelay system on histidine residues finally leads to phosphoryl transfer to DhaL and dihydroxyacetone.</text>
</comment>
<sequence>MGVGLVLVSHSDSLAKGLAELASQMAEDVEIVPAGGLDDGSIGTSYEKIEAAITGLRKKGLAVLALTDLGSATMTVEAVLEALEDREIVFEDAPFVEGTIAAAVAAQQGSELWDVAGAATSAAILYAEKLDTTPMSDSGSEDAEGVFKRDAVVADEAGLHARPAAQIAALAGEYDGEILINDAEADSIMSIMALGIKKGETVTVSTQDPKCWAGVDRIAEAIAEGLDK</sequence>
<gene>
    <name evidence="10" type="ORF">EJ997_06095</name>
</gene>
<evidence type="ECO:0000313" key="11">
    <source>
        <dbReference type="Proteomes" id="UP000280344"/>
    </source>
</evidence>
<dbReference type="Proteomes" id="UP000280344">
    <property type="component" value="Chromosome"/>
</dbReference>
<dbReference type="SUPFAM" id="SSF53062">
    <property type="entry name" value="PTS system fructose IIA component-like"/>
    <property type="match status" value="1"/>
</dbReference>
<feature type="domain" description="HPr" evidence="9">
    <location>
        <begin position="146"/>
        <end position="228"/>
    </location>
</feature>
<name>A0A3Q9G5Z8_9ACTO</name>
<dbReference type="InterPro" id="IPR004701">
    <property type="entry name" value="PTS_EIIA_man-typ"/>
</dbReference>
<protein>
    <recommendedName>
        <fullName evidence="5">Phosphocarrier protein HPr</fullName>
        <ecNumber evidence="4">2.7.1.121</ecNumber>
    </recommendedName>
</protein>
<comment type="catalytic activity">
    <reaction evidence="1">
        <text>dihydroxyacetone + phosphoenolpyruvate = dihydroxyacetone phosphate + pyruvate</text>
        <dbReference type="Rhea" id="RHEA:18381"/>
        <dbReference type="ChEBI" id="CHEBI:15361"/>
        <dbReference type="ChEBI" id="CHEBI:16016"/>
        <dbReference type="ChEBI" id="CHEBI:57642"/>
        <dbReference type="ChEBI" id="CHEBI:58702"/>
        <dbReference type="EC" id="2.7.1.121"/>
    </reaction>
</comment>
<evidence type="ECO:0000256" key="6">
    <source>
        <dbReference type="ARBA" id="ARBA00022679"/>
    </source>
</evidence>
<dbReference type="Gene3D" id="3.40.50.510">
    <property type="entry name" value="Phosphotransferase system, mannose-type IIA component"/>
    <property type="match status" value="1"/>
</dbReference>
<comment type="function">
    <text evidence="3">General (non sugar-specific) component of the phosphoenolpyruvate-dependent sugar phosphotransferase system (sugar PTS). This major carbohydrate active-transport system catalyzes the phosphorylation of incoming sugar substrates concomitantly with their translocation across the cell membrane. The phosphoryl group from phosphoenolpyruvate (PEP) is transferred to the phosphoryl carrier protein HPr by enzyme I. Phospho-HPr then transfers it to the PTS EIIA domain.</text>
</comment>
<dbReference type="SUPFAM" id="SSF55594">
    <property type="entry name" value="HPr-like"/>
    <property type="match status" value="1"/>
</dbReference>
<dbReference type="GO" id="GO:0016020">
    <property type="term" value="C:membrane"/>
    <property type="evidence" value="ECO:0007669"/>
    <property type="project" value="InterPro"/>
</dbReference>
<dbReference type="EC" id="2.7.1.121" evidence="4"/>
<dbReference type="InterPro" id="IPR036662">
    <property type="entry name" value="PTS_EIIA_man-typ_sf"/>
</dbReference>
<dbReference type="Gene3D" id="3.30.1340.10">
    <property type="entry name" value="HPr-like"/>
    <property type="match status" value="1"/>
</dbReference>
<dbReference type="CDD" id="cd00367">
    <property type="entry name" value="PTS-HPr_like"/>
    <property type="match status" value="1"/>
</dbReference>
<dbReference type="Pfam" id="PF00381">
    <property type="entry name" value="PTS-HPr"/>
    <property type="match status" value="1"/>
</dbReference>
<dbReference type="GO" id="GO:0019563">
    <property type="term" value="P:glycerol catabolic process"/>
    <property type="evidence" value="ECO:0007669"/>
    <property type="project" value="InterPro"/>
</dbReference>
<dbReference type="OrthoDB" id="350754at2"/>
<dbReference type="NCBIfam" id="TIGR02364">
    <property type="entry name" value="dha_pts"/>
    <property type="match status" value="1"/>
</dbReference>
<dbReference type="EMBL" id="CP034593">
    <property type="protein sequence ID" value="AZQ78170.1"/>
    <property type="molecule type" value="Genomic_DNA"/>
</dbReference>